<dbReference type="PANTHER" id="PTHR15430">
    <property type="entry name" value="GLOMULIN"/>
    <property type="match status" value="1"/>
</dbReference>
<dbReference type="Proteomes" id="UP000221080">
    <property type="component" value="Chromosome 11"/>
</dbReference>
<dbReference type="RefSeq" id="XP_017335741.1">
    <property type="nucleotide sequence ID" value="XM_017480252.3"/>
</dbReference>
<dbReference type="Pfam" id="PF08568">
    <property type="entry name" value="Kinetochor_Ybp2"/>
    <property type="match status" value="1"/>
</dbReference>
<accession>A0A2D0RZX9</accession>
<organism evidence="1 2">
    <name type="scientific">Ictalurus punctatus</name>
    <name type="common">Channel catfish</name>
    <name type="synonym">Silurus punctatus</name>
    <dbReference type="NCBI Taxonomy" id="7998"/>
    <lineage>
        <taxon>Eukaryota</taxon>
        <taxon>Metazoa</taxon>
        <taxon>Chordata</taxon>
        <taxon>Craniata</taxon>
        <taxon>Vertebrata</taxon>
        <taxon>Euteleostomi</taxon>
        <taxon>Actinopterygii</taxon>
        <taxon>Neopterygii</taxon>
        <taxon>Teleostei</taxon>
        <taxon>Ostariophysi</taxon>
        <taxon>Siluriformes</taxon>
        <taxon>Ictaluridae</taxon>
        <taxon>Ictalurus</taxon>
    </lineage>
</organism>
<evidence type="ECO:0000313" key="2">
    <source>
        <dbReference type="RefSeq" id="XP_017335741.1"/>
    </source>
</evidence>
<dbReference type="InterPro" id="IPR019516">
    <property type="entry name" value="Glomulin/ALF4"/>
</dbReference>
<dbReference type="KEGG" id="ipu:108272089"/>
<dbReference type="CTD" id="100170791"/>
<dbReference type="OrthoDB" id="619536at2759"/>
<protein>
    <submittedName>
        <fullName evidence="2">Glomulin, FKBP associated protein b</fullName>
    </submittedName>
</protein>
<proteinExistence type="predicted"/>
<sequence length="591" mass="67473">MAAHQLDDIIQRWRNTQGKDLKAEDHELFLNVGQMCIAQGDSAQLLDFISDEKNQDIVKSMGSGLLRPLIKEVVRKERDSVHCQAMITYLVQICSADNLLDNLLKQVEETDPDAIADTITLLMQHIQPVLMKLGDSKPALFGLALDALHKQISRLPVPYTRKQEEEDVHGLGRCCTALLTFVQPFVQEVKSQDAKSPVENTYHARLNIVLLKFCMESLRQPLLEAQLDREAHTSQNYPLWNFATEIMTTLSAIQEPLPKLLLYYPLRGKADERVGQDDSHLSESRACLAYLLFVQFIAIELFPAVFSPVFVLQCNMEYVNVLLSRKDEPWILKGLDLYVKSLERVLDNSLAVELLELKIFHTVTQNLIQIMTHCPIQHLRVKAFVVFQLFIEKLSEEAKHKFFRCIMKTSQHAGVESVILTNIKNQVEQSSKSEQMDSWFKGTLLLVLLRDTLSLPQGPETDLLDGMDRVMVSLNLLRYLLIRERNKSTGIWTDLCNIAASYIKILRVCLSMSKSYYGSELKRLHEDRKVKAKELKEVSGKKSVQHMIVKNKALGGIPCEAQEKVLQCALVTYDLMESLVIRIEEILEERV</sequence>
<dbReference type="PANTHER" id="PTHR15430:SF1">
    <property type="entry name" value="GLOMULIN"/>
    <property type="match status" value="1"/>
</dbReference>
<gene>
    <name evidence="2" type="primary">glmnb</name>
</gene>
<dbReference type="AlphaFoldDB" id="A0A2D0RZX9"/>
<evidence type="ECO:0000313" key="1">
    <source>
        <dbReference type="Proteomes" id="UP000221080"/>
    </source>
</evidence>
<dbReference type="InterPro" id="IPR013877">
    <property type="entry name" value="YAP-bd/ALF4/Glomulin"/>
</dbReference>
<reference evidence="1" key="1">
    <citation type="journal article" date="2016" name="Nat. Commun.">
        <title>The channel catfish genome sequence provides insights into the evolution of scale formation in teleosts.</title>
        <authorList>
            <person name="Liu Z."/>
            <person name="Liu S."/>
            <person name="Yao J."/>
            <person name="Bao L."/>
            <person name="Zhang J."/>
            <person name="Li Y."/>
            <person name="Jiang C."/>
            <person name="Sun L."/>
            <person name="Wang R."/>
            <person name="Zhang Y."/>
            <person name="Zhou T."/>
            <person name="Zeng Q."/>
            <person name="Fu Q."/>
            <person name="Gao S."/>
            <person name="Li N."/>
            <person name="Koren S."/>
            <person name="Jiang Y."/>
            <person name="Zimin A."/>
            <person name="Xu P."/>
            <person name="Phillippy A.M."/>
            <person name="Geng X."/>
            <person name="Song L."/>
            <person name="Sun F."/>
            <person name="Li C."/>
            <person name="Wang X."/>
            <person name="Chen A."/>
            <person name="Jin Y."/>
            <person name="Yuan Z."/>
            <person name="Yang Y."/>
            <person name="Tan S."/>
            <person name="Peatman E."/>
            <person name="Lu J."/>
            <person name="Qin Z."/>
            <person name="Dunham R."/>
            <person name="Li Z."/>
            <person name="Sonstegard T."/>
            <person name="Feng J."/>
            <person name="Danzmann R.G."/>
            <person name="Schroeder S."/>
            <person name="Scheffler B."/>
            <person name="Duke M.V."/>
            <person name="Ballard L."/>
            <person name="Kucuktas H."/>
            <person name="Kaltenboeck L."/>
            <person name="Liu H."/>
            <person name="Armbruster J."/>
            <person name="Xie Y."/>
            <person name="Kirby M.L."/>
            <person name="Tian Y."/>
            <person name="Flanagan M.E."/>
            <person name="Mu W."/>
            <person name="Waldbieser G.C."/>
        </authorList>
    </citation>
    <scope>NUCLEOTIDE SEQUENCE [LARGE SCALE GENOMIC DNA]</scope>
    <source>
        <strain evidence="1">SDA103</strain>
    </source>
</reference>
<dbReference type="GeneID" id="108272089"/>
<dbReference type="STRING" id="7998.ENSIPUP00000014862"/>
<dbReference type="GO" id="GO:0055105">
    <property type="term" value="F:ubiquitin-protein transferase inhibitor activity"/>
    <property type="evidence" value="ECO:0007669"/>
    <property type="project" value="TreeGrafter"/>
</dbReference>
<keyword evidence="1" id="KW-1185">Reference proteome</keyword>
<name>A0A2D0RZX9_ICTPU</name>
<reference evidence="2" key="2">
    <citation type="submission" date="2025-08" db="UniProtKB">
        <authorList>
            <consortium name="RefSeq"/>
        </authorList>
    </citation>
    <scope>IDENTIFICATION</scope>
    <source>
        <tissue evidence="2">Blood</tissue>
    </source>
</reference>
<dbReference type="GO" id="GO:0005737">
    <property type="term" value="C:cytoplasm"/>
    <property type="evidence" value="ECO:0007669"/>
    <property type="project" value="TreeGrafter"/>
</dbReference>